<organism evidence="2 3">
    <name type="scientific">Hypsizygus marmoreus</name>
    <name type="common">White beech mushroom</name>
    <name type="synonym">Agaricus marmoreus</name>
    <dbReference type="NCBI Taxonomy" id="39966"/>
    <lineage>
        <taxon>Eukaryota</taxon>
        <taxon>Fungi</taxon>
        <taxon>Dikarya</taxon>
        <taxon>Basidiomycota</taxon>
        <taxon>Agaricomycotina</taxon>
        <taxon>Agaricomycetes</taxon>
        <taxon>Agaricomycetidae</taxon>
        <taxon>Agaricales</taxon>
        <taxon>Tricholomatineae</taxon>
        <taxon>Lyophyllaceae</taxon>
        <taxon>Hypsizygus</taxon>
    </lineage>
</organism>
<evidence type="ECO:0000313" key="2">
    <source>
        <dbReference type="EMBL" id="RDB22921.1"/>
    </source>
</evidence>
<sequence>STATQTEPPTPWCQSKADGWSNWAGPGENEPKLCACHVELQSAPCTKKEVIPVAEQDQPTKRVRFEESEPSRSTSAHIYAKYARELSTWPEVVALRSSTEDTVAADLVRVRTFATGHLVPSLAIYRRLGFMRATIEKLYQEASDCDGDVPQTFVERQSCKDSSHGHYASSV</sequence>
<proteinExistence type="predicted"/>
<dbReference type="InParanoid" id="A0A369JL34"/>
<evidence type="ECO:0000256" key="1">
    <source>
        <dbReference type="SAM" id="MobiDB-lite"/>
    </source>
</evidence>
<feature type="non-terminal residue" evidence="2">
    <location>
        <position position="1"/>
    </location>
</feature>
<dbReference type="EMBL" id="LUEZ02000048">
    <property type="protein sequence ID" value="RDB22921.1"/>
    <property type="molecule type" value="Genomic_DNA"/>
</dbReference>
<feature type="region of interest" description="Disordered" evidence="1">
    <location>
        <begin position="1"/>
        <end position="24"/>
    </location>
</feature>
<gene>
    <name evidence="2" type="ORF">Hypma_009842</name>
</gene>
<keyword evidence="3" id="KW-1185">Reference proteome</keyword>
<name>A0A369JL34_HYPMA</name>
<reference evidence="2" key="1">
    <citation type="submission" date="2018-04" db="EMBL/GenBank/DDBJ databases">
        <title>Whole genome sequencing of Hypsizygus marmoreus.</title>
        <authorList>
            <person name="Choi I.-G."/>
            <person name="Min B."/>
            <person name="Kim J.-G."/>
            <person name="Kim S."/>
            <person name="Oh Y.-L."/>
            <person name="Kong W.-S."/>
            <person name="Park H."/>
            <person name="Jeong J."/>
            <person name="Song E.-S."/>
        </authorList>
    </citation>
    <scope>NUCLEOTIDE SEQUENCE [LARGE SCALE GENOMIC DNA]</scope>
    <source>
        <strain evidence="2">51987-8</strain>
    </source>
</reference>
<evidence type="ECO:0000313" key="3">
    <source>
        <dbReference type="Proteomes" id="UP000076154"/>
    </source>
</evidence>
<dbReference type="Proteomes" id="UP000076154">
    <property type="component" value="Unassembled WGS sequence"/>
</dbReference>
<accession>A0A369JL34</accession>
<comment type="caution">
    <text evidence="2">The sequence shown here is derived from an EMBL/GenBank/DDBJ whole genome shotgun (WGS) entry which is preliminary data.</text>
</comment>
<dbReference type="AlphaFoldDB" id="A0A369JL34"/>
<protein>
    <submittedName>
        <fullName evidence="2">Uncharacterized protein</fullName>
    </submittedName>
</protein>